<dbReference type="GO" id="GO:0006310">
    <property type="term" value="P:DNA recombination"/>
    <property type="evidence" value="ECO:0007669"/>
    <property type="project" value="UniProtKB-KW"/>
</dbReference>
<dbReference type="CDD" id="cd00789">
    <property type="entry name" value="KU_like"/>
    <property type="match status" value="1"/>
</dbReference>
<dbReference type="SUPFAM" id="SSF100939">
    <property type="entry name" value="SPOC domain-like"/>
    <property type="match status" value="1"/>
</dbReference>
<reference evidence="6 7" key="1">
    <citation type="submission" date="2018-06" db="EMBL/GenBank/DDBJ databases">
        <title>The complete genome sequence of a nosiheptide producer Streptomyces actuosus ATCC 25421: deducing the ability of producing a new class III lantibiotics.</title>
        <authorList>
            <person name="Liu W."/>
            <person name="Sun F."/>
            <person name="Hu Y."/>
        </authorList>
    </citation>
    <scope>NUCLEOTIDE SEQUENCE [LARGE SCALE GENOMIC DNA]</scope>
    <source>
        <strain evidence="6 7">ATCC 25421</strain>
    </source>
</reference>
<dbReference type="Pfam" id="PF02735">
    <property type="entry name" value="Ku"/>
    <property type="match status" value="1"/>
</dbReference>
<evidence type="ECO:0000256" key="1">
    <source>
        <dbReference type="ARBA" id="ARBA00023125"/>
    </source>
</evidence>
<evidence type="ECO:0000259" key="5">
    <source>
        <dbReference type="SMART" id="SM00559"/>
    </source>
</evidence>
<sequence>MARAIWTGVITFGLVTVPVGLYTATEDHTVHFHQLQRGTSDRIRSRRVNERTGDEVDTSDIVKGYEIDQGQYVVVEPDELDEIAPGRSRTIDITDFVDLDRIEPVYFDRTYYLAPRGKEYTKVYELLRAALAEANKVGIATFVMRNKQYLTALRAEDKVLVLQTLHWADEVRDPRQELPELPSGRAGRGKQLDLALQLVDALSTDWEPSRYQDTYQEKVRELVRAKAEGREIAVADEAPEATNVIDLMKVLEGSVQAARSGRGGSEPDAEEKGEAAPRKAAARSSAGGKQAKPPVRKAPPKKAGAARARTRDTGGVKELQKLSKAELYQRATDEDLPGRSKMSRDQLVDALARSGRRRKKTPA</sequence>
<proteinExistence type="inferred from homology"/>
<feature type="compositionally biased region" description="Basic and acidic residues" evidence="4">
    <location>
        <begin position="331"/>
        <end position="345"/>
    </location>
</feature>
<keyword evidence="2 3" id="KW-0233">DNA recombination</keyword>
<dbReference type="AlphaFoldDB" id="A0A2U9NUZ4"/>
<evidence type="ECO:0000256" key="4">
    <source>
        <dbReference type="SAM" id="MobiDB-lite"/>
    </source>
</evidence>
<feature type="region of interest" description="Disordered" evidence="4">
    <location>
        <begin position="256"/>
        <end position="345"/>
    </location>
</feature>
<comment type="subunit">
    <text evidence="3">Homodimer. Interacts with LigD.</text>
</comment>
<protein>
    <recommendedName>
        <fullName evidence="3">Non-homologous end joining protein Ku</fullName>
    </recommendedName>
</protein>
<dbReference type="KEGG" id="sact:DMT42_01170"/>
<dbReference type="GO" id="GO:0003690">
    <property type="term" value="F:double-stranded DNA binding"/>
    <property type="evidence" value="ECO:0007669"/>
    <property type="project" value="UniProtKB-UniRule"/>
</dbReference>
<evidence type="ECO:0000313" key="7">
    <source>
        <dbReference type="Proteomes" id="UP000247634"/>
    </source>
</evidence>
<comment type="function">
    <text evidence="3">With LigD forms a non-homologous end joining (NHEJ) DNA repair enzyme, which repairs dsDNA breaks with reduced fidelity. Binds linear dsDNA with 5'- and 3'- overhangs but not closed circular dsDNA nor ssDNA. Recruits and stimulates the ligase activity of LigD.</text>
</comment>
<feature type="compositionally biased region" description="Basic and acidic residues" evidence="4">
    <location>
        <begin position="309"/>
        <end position="324"/>
    </location>
</feature>
<evidence type="ECO:0000256" key="2">
    <source>
        <dbReference type="ARBA" id="ARBA00023172"/>
    </source>
</evidence>
<name>A0A2U9NUZ4_STRAS</name>
<dbReference type="FunFam" id="2.40.290.10:FF:000004">
    <property type="entry name" value="Non-homologous end joining protein Ku"/>
    <property type="match status" value="1"/>
</dbReference>
<dbReference type="InterPro" id="IPR006164">
    <property type="entry name" value="DNA_bd_Ku70/Ku80"/>
</dbReference>
<dbReference type="PANTHER" id="PTHR41251">
    <property type="entry name" value="NON-HOMOLOGOUS END JOINING PROTEIN KU"/>
    <property type="match status" value="1"/>
</dbReference>
<comment type="similarity">
    <text evidence="3">Belongs to the prokaryotic Ku family.</text>
</comment>
<dbReference type="Proteomes" id="UP000247634">
    <property type="component" value="Chromosome"/>
</dbReference>
<dbReference type="InterPro" id="IPR016194">
    <property type="entry name" value="SPOC-like_C_dom_sf"/>
</dbReference>
<dbReference type="GO" id="GO:0006303">
    <property type="term" value="P:double-strand break repair via nonhomologous end joining"/>
    <property type="evidence" value="ECO:0007669"/>
    <property type="project" value="UniProtKB-UniRule"/>
</dbReference>
<dbReference type="OrthoDB" id="9795084at2"/>
<dbReference type="SMART" id="SM00559">
    <property type="entry name" value="Ku78"/>
    <property type="match status" value="1"/>
</dbReference>
<gene>
    <name evidence="3" type="primary">ku</name>
    <name evidence="6" type="ORF">DMT42_01170</name>
</gene>
<organism evidence="6 7">
    <name type="scientific">Streptomyces actuosus</name>
    <dbReference type="NCBI Taxonomy" id="1885"/>
    <lineage>
        <taxon>Bacteria</taxon>
        <taxon>Bacillati</taxon>
        <taxon>Actinomycetota</taxon>
        <taxon>Actinomycetes</taxon>
        <taxon>Kitasatosporales</taxon>
        <taxon>Streptomycetaceae</taxon>
        <taxon>Streptomyces</taxon>
    </lineage>
</organism>
<keyword evidence="1 3" id="KW-0238">DNA-binding</keyword>
<feature type="domain" description="Ku" evidence="5">
    <location>
        <begin position="53"/>
        <end position="183"/>
    </location>
</feature>
<feature type="compositionally biased region" description="Low complexity" evidence="4">
    <location>
        <begin position="278"/>
        <end position="293"/>
    </location>
</feature>
<keyword evidence="7" id="KW-1185">Reference proteome</keyword>
<dbReference type="RefSeq" id="WP_110626013.1">
    <property type="nucleotide sequence ID" value="NZ_CP029788.1"/>
</dbReference>
<keyword evidence="3" id="KW-0234">DNA repair</keyword>
<evidence type="ECO:0000256" key="3">
    <source>
        <dbReference type="HAMAP-Rule" id="MF_01875"/>
    </source>
</evidence>
<evidence type="ECO:0000313" key="6">
    <source>
        <dbReference type="EMBL" id="AWT41077.1"/>
    </source>
</evidence>
<dbReference type="HAMAP" id="MF_01875">
    <property type="entry name" value="Prokaryotic_Ku"/>
    <property type="match status" value="1"/>
</dbReference>
<dbReference type="PANTHER" id="PTHR41251:SF1">
    <property type="entry name" value="NON-HOMOLOGOUS END JOINING PROTEIN KU"/>
    <property type="match status" value="1"/>
</dbReference>
<dbReference type="Gene3D" id="2.40.290.10">
    <property type="match status" value="1"/>
</dbReference>
<dbReference type="InterPro" id="IPR009187">
    <property type="entry name" value="Prok_Ku"/>
</dbReference>
<dbReference type="NCBIfam" id="TIGR02772">
    <property type="entry name" value="Ku_bact"/>
    <property type="match status" value="1"/>
</dbReference>
<keyword evidence="3" id="KW-0227">DNA damage</keyword>
<accession>A0A2U9NUZ4</accession>
<dbReference type="EMBL" id="CP029788">
    <property type="protein sequence ID" value="AWT41077.1"/>
    <property type="molecule type" value="Genomic_DNA"/>
</dbReference>